<feature type="transmembrane region" description="Helical" evidence="2">
    <location>
        <begin position="231"/>
        <end position="256"/>
    </location>
</feature>
<evidence type="ECO:0000256" key="2">
    <source>
        <dbReference type="SAM" id="Phobius"/>
    </source>
</evidence>
<feature type="compositionally biased region" description="Low complexity" evidence="1">
    <location>
        <begin position="24"/>
        <end position="37"/>
    </location>
</feature>
<keyword evidence="2" id="KW-0812">Transmembrane</keyword>
<keyword evidence="2" id="KW-0472">Membrane</keyword>
<sequence>MTVPAPIAMKTFVTAASPHDDTAPHTPSSTPTSPKHSQPYTFGLHPRVYDDDEATMVDIDLEAPDTRPHKFSVCIRDRAQRNFFGMEKVTRGGVALRILTCVVATVSALGVTYAMSVTYLVVGEQVTGGYDPAQVDPDTFPFTPSPSSDELHAAFIHATLFVSLYGSAVVYAAVIPIASVIALVRKTWRPRRGGYPGFHAYLCGLVVQCIPTAIASIAIGVFLAPMPHDKYLMWMRGLVGLVVVGFPLQFALFYMLNKNPCRFVCLESFSR</sequence>
<reference evidence="3 4" key="1">
    <citation type="journal article" date="2018" name="Biotechnol. Biofuels">
        <title>Integrative visual omics of the white-rot fungus Polyporus brumalis exposes the biotechnological potential of its oxidative enzymes for delignifying raw plant biomass.</title>
        <authorList>
            <person name="Miyauchi S."/>
            <person name="Rancon A."/>
            <person name="Drula E."/>
            <person name="Hage H."/>
            <person name="Chaduli D."/>
            <person name="Favel A."/>
            <person name="Grisel S."/>
            <person name="Henrissat B."/>
            <person name="Herpoel-Gimbert I."/>
            <person name="Ruiz-Duenas F.J."/>
            <person name="Chevret D."/>
            <person name="Hainaut M."/>
            <person name="Lin J."/>
            <person name="Wang M."/>
            <person name="Pangilinan J."/>
            <person name="Lipzen A."/>
            <person name="Lesage-Meessen L."/>
            <person name="Navarro D."/>
            <person name="Riley R."/>
            <person name="Grigoriev I.V."/>
            <person name="Zhou S."/>
            <person name="Raouche S."/>
            <person name="Rosso M.N."/>
        </authorList>
    </citation>
    <scope>NUCLEOTIDE SEQUENCE [LARGE SCALE GENOMIC DNA]</scope>
    <source>
        <strain evidence="3 4">BRFM 1820</strain>
    </source>
</reference>
<keyword evidence="4" id="KW-1185">Reference proteome</keyword>
<organism evidence="3 4">
    <name type="scientific">Lentinus brumalis</name>
    <dbReference type="NCBI Taxonomy" id="2498619"/>
    <lineage>
        <taxon>Eukaryota</taxon>
        <taxon>Fungi</taxon>
        <taxon>Dikarya</taxon>
        <taxon>Basidiomycota</taxon>
        <taxon>Agaricomycotina</taxon>
        <taxon>Agaricomycetes</taxon>
        <taxon>Polyporales</taxon>
        <taxon>Polyporaceae</taxon>
        <taxon>Lentinus</taxon>
    </lineage>
</organism>
<name>A0A371CTB7_9APHY</name>
<feature type="region of interest" description="Disordered" evidence="1">
    <location>
        <begin position="15"/>
        <end position="42"/>
    </location>
</feature>
<dbReference type="EMBL" id="KZ857463">
    <property type="protein sequence ID" value="RDX43538.1"/>
    <property type="molecule type" value="Genomic_DNA"/>
</dbReference>
<feature type="transmembrane region" description="Helical" evidence="2">
    <location>
        <begin position="205"/>
        <end position="225"/>
    </location>
</feature>
<evidence type="ECO:0000313" key="3">
    <source>
        <dbReference type="EMBL" id="RDX43538.1"/>
    </source>
</evidence>
<keyword evidence="2" id="KW-1133">Transmembrane helix</keyword>
<dbReference type="OrthoDB" id="10587021at2759"/>
<evidence type="ECO:0000313" key="4">
    <source>
        <dbReference type="Proteomes" id="UP000256964"/>
    </source>
</evidence>
<dbReference type="Proteomes" id="UP000256964">
    <property type="component" value="Unassembled WGS sequence"/>
</dbReference>
<proteinExistence type="predicted"/>
<feature type="transmembrane region" description="Helical" evidence="2">
    <location>
        <begin position="154"/>
        <end position="184"/>
    </location>
</feature>
<feature type="transmembrane region" description="Helical" evidence="2">
    <location>
        <begin position="94"/>
        <end position="122"/>
    </location>
</feature>
<protein>
    <submittedName>
        <fullName evidence="3">Uncharacterized protein</fullName>
    </submittedName>
</protein>
<accession>A0A371CTB7</accession>
<gene>
    <name evidence="3" type="ORF">OH76DRAFT_1487803</name>
</gene>
<dbReference type="AlphaFoldDB" id="A0A371CTB7"/>
<evidence type="ECO:0000256" key="1">
    <source>
        <dbReference type="SAM" id="MobiDB-lite"/>
    </source>
</evidence>